<dbReference type="OrthoDB" id="6781533at2759"/>
<reference evidence="1 2" key="1">
    <citation type="journal article" date="2019" name="Sci. Rep.">
        <title>Orb-weaving spider Araneus ventricosus genome elucidates the spidroin gene catalogue.</title>
        <authorList>
            <person name="Kono N."/>
            <person name="Nakamura H."/>
            <person name="Ohtoshi R."/>
            <person name="Moran D.A.P."/>
            <person name="Shinohara A."/>
            <person name="Yoshida Y."/>
            <person name="Fujiwara M."/>
            <person name="Mori M."/>
            <person name="Tomita M."/>
            <person name="Arakawa K."/>
        </authorList>
    </citation>
    <scope>NUCLEOTIDE SEQUENCE [LARGE SCALE GENOMIC DNA]</scope>
</reference>
<organism evidence="1 2">
    <name type="scientific">Araneus ventricosus</name>
    <name type="common">Orbweaver spider</name>
    <name type="synonym">Epeira ventricosa</name>
    <dbReference type="NCBI Taxonomy" id="182803"/>
    <lineage>
        <taxon>Eukaryota</taxon>
        <taxon>Metazoa</taxon>
        <taxon>Ecdysozoa</taxon>
        <taxon>Arthropoda</taxon>
        <taxon>Chelicerata</taxon>
        <taxon>Arachnida</taxon>
        <taxon>Araneae</taxon>
        <taxon>Araneomorphae</taxon>
        <taxon>Entelegynae</taxon>
        <taxon>Araneoidea</taxon>
        <taxon>Araneidae</taxon>
        <taxon>Araneus</taxon>
    </lineage>
</organism>
<dbReference type="AlphaFoldDB" id="A0A4Y2MY95"/>
<proteinExistence type="predicted"/>
<name>A0A4Y2MY95_ARAVE</name>
<keyword evidence="2" id="KW-1185">Reference proteome</keyword>
<comment type="caution">
    <text evidence="1">The sequence shown here is derived from an EMBL/GenBank/DDBJ whole genome shotgun (WGS) entry which is preliminary data.</text>
</comment>
<evidence type="ECO:0000313" key="2">
    <source>
        <dbReference type="Proteomes" id="UP000499080"/>
    </source>
</evidence>
<protein>
    <submittedName>
        <fullName evidence="1">Uncharacterized protein</fullName>
    </submittedName>
</protein>
<sequence>MLHLKDVYDKIFNFNENVRRIICAIRVLRPEIVRQIYLSVIEKIILYGVQTWHRDTVKTNSRLIQIQRIPLLGIAKTYRTVSNDAIQVLTGCPPFDIKAEIEKTQKRNLMDVEILTINAEFRHGRKS</sequence>
<gene>
    <name evidence="1" type="ORF">AVEN_153047_1</name>
</gene>
<dbReference type="EMBL" id="BGPR01008067">
    <property type="protein sequence ID" value="GBN31330.1"/>
    <property type="molecule type" value="Genomic_DNA"/>
</dbReference>
<dbReference type="Proteomes" id="UP000499080">
    <property type="component" value="Unassembled WGS sequence"/>
</dbReference>
<evidence type="ECO:0000313" key="1">
    <source>
        <dbReference type="EMBL" id="GBN31330.1"/>
    </source>
</evidence>
<accession>A0A4Y2MY95</accession>